<organism evidence="6 7">
    <name type="scientific">Chitinophaga pinensis (strain ATCC 43595 / DSM 2588 / LMG 13176 / NBRC 15968 / NCIMB 11800 / UQM 2034)</name>
    <dbReference type="NCBI Taxonomy" id="485918"/>
    <lineage>
        <taxon>Bacteria</taxon>
        <taxon>Pseudomonadati</taxon>
        <taxon>Bacteroidota</taxon>
        <taxon>Chitinophagia</taxon>
        <taxon>Chitinophagales</taxon>
        <taxon>Chitinophagaceae</taxon>
        <taxon>Chitinophaga</taxon>
    </lineage>
</organism>
<reference evidence="6 7" key="2">
    <citation type="journal article" date="2010" name="Stand. Genomic Sci.">
        <title>Complete genome sequence of Chitinophaga pinensis type strain (UQM 2034).</title>
        <authorList>
            <person name="Glavina Del Rio T."/>
            <person name="Abt B."/>
            <person name="Spring S."/>
            <person name="Lapidus A."/>
            <person name="Nolan M."/>
            <person name="Tice H."/>
            <person name="Copeland A."/>
            <person name="Cheng J.F."/>
            <person name="Chen F."/>
            <person name="Bruce D."/>
            <person name="Goodwin L."/>
            <person name="Pitluck S."/>
            <person name="Ivanova N."/>
            <person name="Mavromatis K."/>
            <person name="Mikhailova N."/>
            <person name="Pati A."/>
            <person name="Chen A."/>
            <person name="Palaniappan K."/>
            <person name="Land M."/>
            <person name="Hauser L."/>
            <person name="Chang Y.J."/>
            <person name="Jeffries C.D."/>
            <person name="Chain P."/>
            <person name="Saunders E."/>
            <person name="Detter J.C."/>
            <person name="Brettin T."/>
            <person name="Rohde M."/>
            <person name="Goker M."/>
            <person name="Bristow J."/>
            <person name="Eisen J.A."/>
            <person name="Markowitz V."/>
            <person name="Hugenholtz P."/>
            <person name="Kyrpides N.C."/>
            <person name="Klenk H.P."/>
            <person name="Lucas S."/>
        </authorList>
    </citation>
    <scope>NUCLEOTIDE SEQUENCE [LARGE SCALE GENOMIC DNA]</scope>
    <source>
        <strain evidence="7">ATCC 43595 / DSM 2588 / LMG 13176 / NBRC 15968 / NCIMB 11800 / UQM 2034</strain>
    </source>
</reference>
<feature type="domain" description="Formyl transferase N-terminal" evidence="4">
    <location>
        <begin position="49"/>
        <end position="152"/>
    </location>
</feature>
<dbReference type="GO" id="GO:0005829">
    <property type="term" value="C:cytosol"/>
    <property type="evidence" value="ECO:0007669"/>
    <property type="project" value="TreeGrafter"/>
</dbReference>
<dbReference type="InterPro" id="IPR005793">
    <property type="entry name" value="Formyl_trans_C"/>
</dbReference>
<evidence type="ECO:0000259" key="5">
    <source>
        <dbReference type="Pfam" id="PF02911"/>
    </source>
</evidence>
<dbReference type="InterPro" id="IPR044135">
    <property type="entry name" value="Met-tRNA-FMT_C"/>
</dbReference>
<dbReference type="OrthoDB" id="1092294at2"/>
<accession>A0A979G7R9</accession>
<feature type="domain" description="Formyl transferase C-terminal" evidence="5">
    <location>
        <begin position="199"/>
        <end position="270"/>
    </location>
</feature>
<dbReference type="AlphaFoldDB" id="A0A979G7R9"/>
<evidence type="ECO:0000313" key="7">
    <source>
        <dbReference type="Proteomes" id="UP000002215"/>
    </source>
</evidence>
<sequence>MKVGIITGSDYFIPLAYTLASHGMQVCIFFSPTEDIVAQQKVQAFIHTTKLPMQTERDPDTDVYYWLETTRPEVVFVYGYRYLLDVRRFGGIPAFNIHSGPLPSFRGPSPVFWQLKTGQPTLGFSIHVLSEKFDAGTVVWAKSIPDQPHYHYAMVNQLCAQFCIEGVWGILAAIQQRLPLPEINNGNTPAKYYKRPQLQDVMINWEKMTPVEVCNLIRACNPWNRGAITIFNGQELKLMDSTPTSTQTDAAPGTILVQDDIFHIACAGGTTIKTNMLYLQDGYIPVYYAAMYGIKHGMKLG</sequence>
<dbReference type="InterPro" id="IPR011034">
    <property type="entry name" value="Formyl_transferase-like_C_sf"/>
</dbReference>
<evidence type="ECO:0000256" key="1">
    <source>
        <dbReference type="ARBA" id="ARBA00010699"/>
    </source>
</evidence>
<evidence type="ECO:0000256" key="3">
    <source>
        <dbReference type="ARBA" id="ARBA00022917"/>
    </source>
</evidence>
<dbReference type="InterPro" id="IPR002376">
    <property type="entry name" value="Formyl_transf_N"/>
</dbReference>
<dbReference type="PANTHER" id="PTHR11138:SF5">
    <property type="entry name" value="METHIONYL-TRNA FORMYLTRANSFERASE, MITOCHONDRIAL"/>
    <property type="match status" value="1"/>
</dbReference>
<protein>
    <submittedName>
        <fullName evidence="6">Formyl transferase domain protein</fullName>
    </submittedName>
</protein>
<dbReference type="InterPro" id="IPR036477">
    <property type="entry name" value="Formyl_transf_N_sf"/>
</dbReference>
<dbReference type="Gene3D" id="3.40.50.12230">
    <property type="match status" value="1"/>
</dbReference>
<keyword evidence="3" id="KW-0648">Protein biosynthesis</keyword>
<dbReference type="SUPFAM" id="SSF50486">
    <property type="entry name" value="FMT C-terminal domain-like"/>
    <property type="match status" value="1"/>
</dbReference>
<evidence type="ECO:0000259" key="4">
    <source>
        <dbReference type="Pfam" id="PF00551"/>
    </source>
</evidence>
<dbReference type="PANTHER" id="PTHR11138">
    <property type="entry name" value="METHIONYL-TRNA FORMYLTRANSFERASE"/>
    <property type="match status" value="1"/>
</dbReference>
<dbReference type="GO" id="GO:0004479">
    <property type="term" value="F:methionyl-tRNA formyltransferase activity"/>
    <property type="evidence" value="ECO:0007669"/>
    <property type="project" value="TreeGrafter"/>
</dbReference>
<dbReference type="SUPFAM" id="SSF53328">
    <property type="entry name" value="Formyltransferase"/>
    <property type="match status" value="1"/>
</dbReference>
<comment type="similarity">
    <text evidence="1">Belongs to the Fmt family.</text>
</comment>
<keyword evidence="2 6" id="KW-0808">Transferase</keyword>
<dbReference type="RefSeq" id="WP_012792503.1">
    <property type="nucleotide sequence ID" value="NC_013132.1"/>
</dbReference>
<reference evidence="7" key="1">
    <citation type="submission" date="2009-08" db="EMBL/GenBank/DDBJ databases">
        <title>The complete genome of Chitinophaga pinensis DSM 2588.</title>
        <authorList>
            <consortium name="US DOE Joint Genome Institute (JGI-PGF)"/>
            <person name="Lucas S."/>
            <person name="Copeland A."/>
            <person name="Lapidus A."/>
            <person name="Glavina del Rio T."/>
            <person name="Dalin E."/>
            <person name="Tice H."/>
            <person name="Bruce D."/>
            <person name="Goodwin L."/>
            <person name="Pitluck S."/>
            <person name="Kyrpides N."/>
            <person name="Mavromatis K."/>
            <person name="Ivanova N."/>
            <person name="Mikhailova N."/>
            <person name="Sims D."/>
            <person name="Meinche L."/>
            <person name="Brettin T."/>
            <person name="Detter J.C."/>
            <person name="Han C."/>
            <person name="Larimer F."/>
            <person name="Land M."/>
            <person name="Hauser L."/>
            <person name="Markowitz V."/>
            <person name="Cheng J.-F."/>
            <person name="Hugenholtz P."/>
            <person name="Woyke T."/>
            <person name="Wu D."/>
            <person name="Spring S."/>
            <person name="Klenk H.-P."/>
            <person name="Eisen J.A."/>
        </authorList>
    </citation>
    <scope>NUCLEOTIDE SEQUENCE [LARGE SCALE GENOMIC DNA]</scope>
    <source>
        <strain evidence="7">ATCC 43595 / DSM 2588 / LMG 13176 / NBRC 15968 / NCIMB 11800 / UQM 2034</strain>
    </source>
</reference>
<proteinExistence type="inferred from homology"/>
<dbReference type="Pfam" id="PF00551">
    <property type="entry name" value="Formyl_trans_N"/>
    <property type="match status" value="1"/>
</dbReference>
<dbReference type="CDD" id="cd08704">
    <property type="entry name" value="Met_tRNA_FMT_C"/>
    <property type="match status" value="1"/>
</dbReference>
<dbReference type="Proteomes" id="UP000002215">
    <property type="component" value="Chromosome"/>
</dbReference>
<name>A0A979G7R9_CHIPD</name>
<gene>
    <name evidence="6" type="ordered locus">Cpin_4901</name>
</gene>
<dbReference type="KEGG" id="cpi:Cpin_4901"/>
<dbReference type="EMBL" id="CP001699">
    <property type="protein sequence ID" value="ACU62335.1"/>
    <property type="molecule type" value="Genomic_DNA"/>
</dbReference>
<dbReference type="Pfam" id="PF02911">
    <property type="entry name" value="Formyl_trans_C"/>
    <property type="match status" value="1"/>
</dbReference>
<evidence type="ECO:0000313" key="6">
    <source>
        <dbReference type="EMBL" id="ACU62335.1"/>
    </source>
</evidence>
<evidence type="ECO:0000256" key="2">
    <source>
        <dbReference type="ARBA" id="ARBA00022679"/>
    </source>
</evidence>